<evidence type="ECO:0008006" key="3">
    <source>
        <dbReference type="Google" id="ProtNLM"/>
    </source>
</evidence>
<feature type="transmembrane region" description="Helical" evidence="1">
    <location>
        <begin position="12"/>
        <end position="38"/>
    </location>
</feature>
<dbReference type="AlphaFoldDB" id="A0A486XTL0"/>
<proteinExistence type="predicted"/>
<name>A0A486XTL0_9GAMM</name>
<reference evidence="2" key="1">
    <citation type="submission" date="2019-04" db="EMBL/GenBank/DDBJ databases">
        <authorList>
            <person name="Brambilla D."/>
        </authorList>
    </citation>
    <scope>NUCLEOTIDE SEQUENCE</scope>
    <source>
        <strain evidence="2">BAL1</strain>
    </source>
</reference>
<sequence>MQELKFEQVNEVNGGSVGMTLATGWAGTVSGAAAGAVVGGPVGIFVGAAVGFVVGVGGGIGFSLASSGRDAKRTDVVINDSDE</sequence>
<keyword evidence="1" id="KW-0812">Transmembrane</keyword>
<evidence type="ECO:0000256" key="1">
    <source>
        <dbReference type="SAM" id="Phobius"/>
    </source>
</evidence>
<keyword evidence="1" id="KW-1133">Transmembrane helix</keyword>
<accession>A0A486XTL0</accession>
<organism evidence="2">
    <name type="scientific">Rheinheimera sp. BAL341</name>
    <dbReference type="NCBI Taxonomy" id="1708203"/>
    <lineage>
        <taxon>Bacteria</taxon>
        <taxon>Pseudomonadati</taxon>
        <taxon>Pseudomonadota</taxon>
        <taxon>Gammaproteobacteria</taxon>
        <taxon>Chromatiales</taxon>
        <taxon>Chromatiaceae</taxon>
        <taxon>Rheinheimera</taxon>
    </lineage>
</organism>
<dbReference type="EMBL" id="CAAJGR010000006">
    <property type="protein sequence ID" value="VHO05715.1"/>
    <property type="molecule type" value="Genomic_DNA"/>
</dbReference>
<protein>
    <recommendedName>
        <fullName evidence="3">Glycine zipper domain-containing protein</fullName>
    </recommendedName>
</protein>
<gene>
    <name evidence="2" type="ORF">BAL341_2801</name>
</gene>
<keyword evidence="1" id="KW-0472">Membrane</keyword>
<feature type="transmembrane region" description="Helical" evidence="1">
    <location>
        <begin position="44"/>
        <end position="65"/>
    </location>
</feature>
<evidence type="ECO:0000313" key="2">
    <source>
        <dbReference type="EMBL" id="VHO05715.1"/>
    </source>
</evidence>